<feature type="binding site" evidence="10">
    <location>
        <position position="113"/>
    </location>
    <ligand>
        <name>ATP</name>
        <dbReference type="ChEBI" id="CHEBI:30616"/>
    </ligand>
</feature>
<gene>
    <name evidence="13" type="ORF">RND81_05G244900</name>
</gene>
<evidence type="ECO:0000256" key="1">
    <source>
        <dbReference type="ARBA" id="ARBA00004236"/>
    </source>
</evidence>
<evidence type="ECO:0000256" key="2">
    <source>
        <dbReference type="ARBA" id="ARBA00012513"/>
    </source>
</evidence>
<keyword evidence="6" id="KW-0418">Kinase</keyword>
<evidence type="ECO:0000256" key="3">
    <source>
        <dbReference type="ARBA" id="ARBA00022475"/>
    </source>
</evidence>
<dbReference type="GO" id="GO:0005524">
    <property type="term" value="F:ATP binding"/>
    <property type="evidence" value="ECO:0007669"/>
    <property type="project" value="UniProtKB-UniRule"/>
</dbReference>
<dbReference type="InterPro" id="IPR050823">
    <property type="entry name" value="Plant_Ser_Thr_Prot_Kinase"/>
</dbReference>
<keyword evidence="4" id="KW-0808">Transferase</keyword>
<evidence type="ECO:0000256" key="5">
    <source>
        <dbReference type="ARBA" id="ARBA00022741"/>
    </source>
</evidence>
<dbReference type="EC" id="2.7.11.1" evidence="2"/>
<evidence type="ECO:0000256" key="11">
    <source>
        <dbReference type="SAM" id="MobiDB-lite"/>
    </source>
</evidence>
<feature type="region of interest" description="Disordered" evidence="11">
    <location>
        <begin position="19"/>
        <end position="38"/>
    </location>
</feature>
<keyword evidence="14" id="KW-1185">Reference proteome</keyword>
<organism evidence="13 14">
    <name type="scientific">Saponaria officinalis</name>
    <name type="common">Common soapwort</name>
    <name type="synonym">Lychnis saponaria</name>
    <dbReference type="NCBI Taxonomy" id="3572"/>
    <lineage>
        <taxon>Eukaryota</taxon>
        <taxon>Viridiplantae</taxon>
        <taxon>Streptophyta</taxon>
        <taxon>Embryophyta</taxon>
        <taxon>Tracheophyta</taxon>
        <taxon>Spermatophyta</taxon>
        <taxon>Magnoliopsida</taxon>
        <taxon>eudicotyledons</taxon>
        <taxon>Gunneridae</taxon>
        <taxon>Pentapetalae</taxon>
        <taxon>Caryophyllales</taxon>
        <taxon>Caryophyllaceae</taxon>
        <taxon>Caryophylleae</taxon>
        <taxon>Saponaria</taxon>
    </lineage>
</organism>
<evidence type="ECO:0000256" key="8">
    <source>
        <dbReference type="ARBA" id="ARBA00047899"/>
    </source>
</evidence>
<name>A0AAW1L1C8_SAPOF</name>
<dbReference type="PANTHER" id="PTHR45621">
    <property type="entry name" value="OS01G0588500 PROTEIN-RELATED"/>
    <property type="match status" value="1"/>
</dbReference>
<comment type="catalytic activity">
    <reaction evidence="8">
        <text>L-threonyl-[protein] + ATP = O-phospho-L-threonyl-[protein] + ADP + H(+)</text>
        <dbReference type="Rhea" id="RHEA:46608"/>
        <dbReference type="Rhea" id="RHEA-COMP:11060"/>
        <dbReference type="Rhea" id="RHEA-COMP:11605"/>
        <dbReference type="ChEBI" id="CHEBI:15378"/>
        <dbReference type="ChEBI" id="CHEBI:30013"/>
        <dbReference type="ChEBI" id="CHEBI:30616"/>
        <dbReference type="ChEBI" id="CHEBI:61977"/>
        <dbReference type="ChEBI" id="CHEBI:456216"/>
        <dbReference type="EC" id="2.7.11.1"/>
    </reaction>
</comment>
<evidence type="ECO:0000256" key="9">
    <source>
        <dbReference type="ARBA" id="ARBA00048679"/>
    </source>
</evidence>
<dbReference type="FunFam" id="1.10.510.10:FF:000095">
    <property type="entry name" value="protein STRUBBELIG-RECEPTOR FAMILY 8"/>
    <property type="match status" value="1"/>
</dbReference>
<feature type="domain" description="Protein kinase" evidence="12">
    <location>
        <begin position="78"/>
        <end position="360"/>
    </location>
</feature>
<feature type="region of interest" description="Disordered" evidence="11">
    <location>
        <begin position="395"/>
        <end position="429"/>
    </location>
</feature>
<dbReference type="InterPro" id="IPR017441">
    <property type="entry name" value="Protein_kinase_ATP_BS"/>
</dbReference>
<dbReference type="Gene3D" id="3.30.200.20">
    <property type="entry name" value="Phosphorylase Kinase, domain 1"/>
    <property type="match status" value="1"/>
</dbReference>
<evidence type="ECO:0000256" key="6">
    <source>
        <dbReference type="ARBA" id="ARBA00022777"/>
    </source>
</evidence>
<dbReference type="Gene3D" id="1.10.510.10">
    <property type="entry name" value="Transferase(Phosphotransferase) domain 1"/>
    <property type="match status" value="1"/>
</dbReference>
<feature type="compositionally biased region" description="Basic and acidic residues" evidence="11">
    <location>
        <begin position="410"/>
        <end position="429"/>
    </location>
</feature>
<feature type="compositionally biased region" description="Low complexity" evidence="11">
    <location>
        <begin position="25"/>
        <end position="37"/>
    </location>
</feature>
<dbReference type="EMBL" id="JBDFQZ010000005">
    <property type="protein sequence ID" value="KAK9726908.1"/>
    <property type="molecule type" value="Genomic_DNA"/>
</dbReference>
<evidence type="ECO:0000313" key="13">
    <source>
        <dbReference type="EMBL" id="KAK9726908.1"/>
    </source>
</evidence>
<dbReference type="GO" id="GO:0004674">
    <property type="term" value="F:protein serine/threonine kinase activity"/>
    <property type="evidence" value="ECO:0007669"/>
    <property type="project" value="UniProtKB-EC"/>
</dbReference>
<sequence length="457" mass="51375">MALKMAMCCFKNTIQNSEELVHPKQSSSSPSPQRPSSIVGVNSNVASEFCINDLPNSIPGSNLHVFSHDELRLITNNFSSNNYLGGGGFGAVYKGFIHDKVRPGLDAQAVAVKVLDLEGTQGHKEWLAEVIYLGQLRHPHLVKLYGYSCENDQRLLVYEYMARGNLDKQLFSRHSVTLPWLTRIKIALEAAKGLAYLHDLNKPIIFRDFKGANILLDSNYTAKLSDFGFARDGPEEDKSHVSTKNIVGTNGYAAPEYIMTGHLTTMSDVYSYGVVLLELLTGRKSLDKIRPKKEQHLVDFARPQLKDPRKIDGLMDPRLEGQYSIEGSKIAALLAYQCLSKQAKSRPRMSAVIKVLEPLMELKDMPRGYFVYVAPNEGHLPNNKDQKMCDGSKNVHKKGEKNEGNVVEQQNEKVEKVKNVNDEGKNEVIKQKLRDERRVLRSRAVYHETVPDKVNHS</sequence>
<comment type="catalytic activity">
    <reaction evidence="9">
        <text>L-seryl-[protein] + ATP = O-phospho-L-seryl-[protein] + ADP + H(+)</text>
        <dbReference type="Rhea" id="RHEA:17989"/>
        <dbReference type="Rhea" id="RHEA-COMP:9863"/>
        <dbReference type="Rhea" id="RHEA-COMP:11604"/>
        <dbReference type="ChEBI" id="CHEBI:15378"/>
        <dbReference type="ChEBI" id="CHEBI:29999"/>
        <dbReference type="ChEBI" id="CHEBI:30616"/>
        <dbReference type="ChEBI" id="CHEBI:83421"/>
        <dbReference type="ChEBI" id="CHEBI:456216"/>
        <dbReference type="EC" id="2.7.11.1"/>
    </reaction>
</comment>
<dbReference type="GO" id="GO:0005886">
    <property type="term" value="C:plasma membrane"/>
    <property type="evidence" value="ECO:0007669"/>
    <property type="project" value="UniProtKB-SubCell"/>
</dbReference>
<comment type="caution">
    <text evidence="13">The sequence shown here is derived from an EMBL/GenBank/DDBJ whole genome shotgun (WGS) entry which is preliminary data.</text>
</comment>
<accession>A0AAW1L1C8</accession>
<dbReference type="Pfam" id="PF07714">
    <property type="entry name" value="PK_Tyr_Ser-Thr"/>
    <property type="match status" value="1"/>
</dbReference>
<evidence type="ECO:0000256" key="10">
    <source>
        <dbReference type="PROSITE-ProRule" id="PRU10141"/>
    </source>
</evidence>
<proteinExistence type="predicted"/>
<dbReference type="Proteomes" id="UP001443914">
    <property type="component" value="Unassembled WGS sequence"/>
</dbReference>
<protein>
    <recommendedName>
        <fullName evidence="2">non-specific serine/threonine protein kinase</fullName>
        <ecNumber evidence="2">2.7.11.1</ecNumber>
    </recommendedName>
</protein>
<evidence type="ECO:0000259" key="12">
    <source>
        <dbReference type="PROSITE" id="PS50011"/>
    </source>
</evidence>
<keyword evidence="3" id="KW-1003">Cell membrane</keyword>
<comment type="subcellular location">
    <subcellularLocation>
        <location evidence="1">Cell membrane</location>
    </subcellularLocation>
</comment>
<dbReference type="InterPro" id="IPR001245">
    <property type="entry name" value="Ser-Thr/Tyr_kinase_cat_dom"/>
</dbReference>
<evidence type="ECO:0000256" key="4">
    <source>
        <dbReference type="ARBA" id="ARBA00022679"/>
    </source>
</evidence>
<keyword evidence="3" id="KW-0472">Membrane</keyword>
<dbReference type="InterPro" id="IPR000719">
    <property type="entry name" value="Prot_kinase_dom"/>
</dbReference>
<dbReference type="SUPFAM" id="SSF56112">
    <property type="entry name" value="Protein kinase-like (PK-like)"/>
    <property type="match status" value="1"/>
</dbReference>
<evidence type="ECO:0000256" key="7">
    <source>
        <dbReference type="ARBA" id="ARBA00022840"/>
    </source>
</evidence>
<dbReference type="InterPro" id="IPR011009">
    <property type="entry name" value="Kinase-like_dom_sf"/>
</dbReference>
<keyword evidence="5 10" id="KW-0547">Nucleotide-binding</keyword>
<reference evidence="13" key="1">
    <citation type="submission" date="2024-03" db="EMBL/GenBank/DDBJ databases">
        <title>WGS assembly of Saponaria officinalis var. Norfolk2.</title>
        <authorList>
            <person name="Jenkins J."/>
            <person name="Shu S."/>
            <person name="Grimwood J."/>
            <person name="Barry K."/>
            <person name="Goodstein D."/>
            <person name="Schmutz J."/>
            <person name="Leebens-Mack J."/>
            <person name="Osbourn A."/>
        </authorList>
    </citation>
    <scope>NUCLEOTIDE SEQUENCE [LARGE SCALE GENOMIC DNA]</scope>
    <source>
        <strain evidence="13">JIC</strain>
    </source>
</reference>
<dbReference type="FunFam" id="3.30.200.20:FF:000228">
    <property type="entry name" value="Serine/threonine-protein kinase BIK1"/>
    <property type="match status" value="1"/>
</dbReference>
<keyword evidence="7 10" id="KW-0067">ATP-binding</keyword>
<evidence type="ECO:0000313" key="14">
    <source>
        <dbReference type="Proteomes" id="UP001443914"/>
    </source>
</evidence>
<dbReference type="PROSITE" id="PS00107">
    <property type="entry name" value="PROTEIN_KINASE_ATP"/>
    <property type="match status" value="1"/>
</dbReference>
<dbReference type="AlphaFoldDB" id="A0AAW1L1C8"/>
<dbReference type="PROSITE" id="PS50011">
    <property type="entry name" value="PROTEIN_KINASE_DOM"/>
    <property type="match status" value="1"/>
</dbReference>